<dbReference type="FunFam" id="2.60.40.10:FF:000333">
    <property type="entry name" value="Down syndrome cell adhesion molecule"/>
    <property type="match status" value="1"/>
</dbReference>
<dbReference type="Proteomes" id="UP000711488">
    <property type="component" value="Unassembled WGS sequence"/>
</dbReference>
<dbReference type="Pfam" id="PF13927">
    <property type="entry name" value="Ig_3"/>
    <property type="match status" value="1"/>
</dbReference>
<gene>
    <name evidence="4" type="ORF">HAZT_HAZT008142</name>
</gene>
<dbReference type="PANTHER" id="PTHR10075">
    <property type="entry name" value="BASIGIN RELATED"/>
    <property type="match status" value="1"/>
</dbReference>
<reference evidence="4" key="1">
    <citation type="submission" date="2014-08" db="EMBL/GenBank/DDBJ databases">
        <authorList>
            <person name="Murali S."/>
            <person name="Richards S."/>
            <person name="Bandaranaike D."/>
            <person name="Bellair M."/>
            <person name="Blankenburg K."/>
            <person name="Chao H."/>
            <person name="Dinh H."/>
            <person name="Doddapaneni H."/>
            <person name="Dugan-Rocha S."/>
            <person name="Elkadiri S."/>
            <person name="Gnanaolivu R."/>
            <person name="Hughes D."/>
            <person name="Lee S."/>
            <person name="Li M."/>
            <person name="Ming W."/>
            <person name="Munidasa M."/>
            <person name="Muniz J."/>
            <person name="Nguyen L."/>
            <person name="Osuji N."/>
            <person name="Pu L.-L."/>
            <person name="Puazo M."/>
            <person name="Skinner E."/>
            <person name="Qu C."/>
            <person name="Quiroz J."/>
            <person name="Raj R."/>
            <person name="Weissenberger G."/>
            <person name="Xin Y."/>
            <person name="Zou X."/>
            <person name="Han Y."/>
            <person name="Worley K."/>
            <person name="Muzny D."/>
            <person name="Gibbs R."/>
        </authorList>
    </citation>
    <scope>NUCLEOTIDE SEQUENCE</scope>
    <source>
        <strain evidence="4">HAZT.00-mixed</strain>
        <tissue evidence="4">Whole organism</tissue>
    </source>
</reference>
<comment type="caution">
    <text evidence="4">The sequence shown here is derived from an EMBL/GenBank/DDBJ whole genome shotgun (WGS) entry which is preliminary data.</text>
</comment>
<dbReference type="SMART" id="SM00409">
    <property type="entry name" value="IG"/>
    <property type="match status" value="1"/>
</dbReference>
<evidence type="ECO:0000313" key="4">
    <source>
        <dbReference type="EMBL" id="KAA0191898.1"/>
    </source>
</evidence>
<dbReference type="GO" id="GO:0030424">
    <property type="term" value="C:axon"/>
    <property type="evidence" value="ECO:0007669"/>
    <property type="project" value="TreeGrafter"/>
</dbReference>
<feature type="domain" description="Ig-like" evidence="3">
    <location>
        <begin position="40"/>
        <end position="166"/>
    </location>
</feature>
<protein>
    <recommendedName>
        <fullName evidence="3">Ig-like domain-containing protein</fullName>
    </recommendedName>
</protein>
<dbReference type="GO" id="GO:0098632">
    <property type="term" value="F:cell-cell adhesion mediator activity"/>
    <property type="evidence" value="ECO:0007669"/>
    <property type="project" value="TreeGrafter"/>
</dbReference>
<dbReference type="Gene3D" id="2.60.40.10">
    <property type="entry name" value="Immunoglobulins"/>
    <property type="match status" value="2"/>
</dbReference>
<dbReference type="PANTHER" id="PTHR10075:SF100">
    <property type="entry name" value="FASCICLIN-2"/>
    <property type="match status" value="1"/>
</dbReference>
<dbReference type="AlphaFoldDB" id="A0A6A0GXA0"/>
<dbReference type="InterPro" id="IPR007110">
    <property type="entry name" value="Ig-like_dom"/>
</dbReference>
<dbReference type="EMBL" id="JQDR03012014">
    <property type="protein sequence ID" value="KAA0191898.1"/>
    <property type="molecule type" value="Genomic_DNA"/>
</dbReference>
<dbReference type="GO" id="GO:0005886">
    <property type="term" value="C:plasma membrane"/>
    <property type="evidence" value="ECO:0007669"/>
    <property type="project" value="TreeGrafter"/>
</dbReference>
<evidence type="ECO:0000256" key="1">
    <source>
        <dbReference type="ARBA" id="ARBA00023319"/>
    </source>
</evidence>
<feature type="chain" id="PRO_5025528516" description="Ig-like domain-containing protein" evidence="2">
    <location>
        <begin position="29"/>
        <end position="182"/>
    </location>
</feature>
<dbReference type="InterPro" id="IPR003598">
    <property type="entry name" value="Ig_sub2"/>
</dbReference>
<evidence type="ECO:0000259" key="3">
    <source>
        <dbReference type="PROSITE" id="PS50835"/>
    </source>
</evidence>
<name>A0A6A0GXA0_HYAAZ</name>
<dbReference type="GO" id="GO:0007411">
    <property type="term" value="P:axon guidance"/>
    <property type="evidence" value="ECO:0007669"/>
    <property type="project" value="TreeGrafter"/>
</dbReference>
<dbReference type="SUPFAM" id="SSF48726">
    <property type="entry name" value="Immunoglobulin"/>
    <property type="match status" value="2"/>
</dbReference>
<dbReference type="GO" id="GO:0007156">
    <property type="term" value="P:homophilic cell adhesion via plasma membrane adhesion molecules"/>
    <property type="evidence" value="ECO:0007669"/>
    <property type="project" value="TreeGrafter"/>
</dbReference>
<dbReference type="SMART" id="SM00408">
    <property type="entry name" value="IGc2"/>
    <property type="match status" value="2"/>
</dbReference>
<keyword evidence="2" id="KW-0732">Signal</keyword>
<sequence>MLEPSNVVLALFCSVVFTLGMQLPLTHANNSYSRYGVQLPATHHQRVHVNGTLTIAAVTREGDEGSYSCTALDKQGRSDHQTLHIQVMGLPAQATCIVLSGDPPITLRWLKDGQAITAAASGVLISQHSEISSTLSIDRTSGEHSGNYTCTASNGARTTSSSAALTINSALFFDFATSDNLI</sequence>
<evidence type="ECO:0000256" key="2">
    <source>
        <dbReference type="SAM" id="SignalP"/>
    </source>
</evidence>
<dbReference type="GO" id="GO:0070593">
    <property type="term" value="P:dendrite self-avoidance"/>
    <property type="evidence" value="ECO:0007669"/>
    <property type="project" value="TreeGrafter"/>
</dbReference>
<dbReference type="InterPro" id="IPR013783">
    <property type="entry name" value="Ig-like_fold"/>
</dbReference>
<reference evidence="4" key="3">
    <citation type="submission" date="2019-06" db="EMBL/GenBank/DDBJ databases">
        <authorList>
            <person name="Poynton C."/>
            <person name="Hasenbein S."/>
            <person name="Benoit J.B."/>
            <person name="Sepulveda M.S."/>
            <person name="Poelchau M.F."/>
            <person name="Murali S.C."/>
            <person name="Chen S."/>
            <person name="Glastad K.M."/>
            <person name="Werren J.H."/>
            <person name="Vineis J.H."/>
            <person name="Bowen J.L."/>
            <person name="Friedrich M."/>
            <person name="Jones J."/>
            <person name="Robertson H.M."/>
            <person name="Feyereisen R."/>
            <person name="Mechler-Hickson A."/>
            <person name="Mathers N."/>
            <person name="Lee C.E."/>
            <person name="Colbourne J.K."/>
            <person name="Biales A."/>
            <person name="Johnston J.S."/>
            <person name="Wellborn G.A."/>
            <person name="Rosendale A.J."/>
            <person name="Cridge A.G."/>
            <person name="Munoz-Torres M.C."/>
            <person name="Bain P.A."/>
            <person name="Manny A.R."/>
            <person name="Major K.M."/>
            <person name="Lambert F.N."/>
            <person name="Vulpe C.D."/>
            <person name="Tuck P."/>
            <person name="Blalock B.J."/>
            <person name="Lin Y.-Y."/>
            <person name="Smith M.E."/>
            <person name="Ochoa-Acuna H."/>
            <person name="Chen M.-J.M."/>
            <person name="Childers C.P."/>
            <person name="Qu J."/>
            <person name="Dugan S."/>
            <person name="Lee S.L."/>
            <person name="Chao H."/>
            <person name="Dinh H."/>
            <person name="Han Y."/>
            <person name="Doddapaneni H."/>
            <person name="Worley K.C."/>
            <person name="Muzny D.M."/>
            <person name="Gibbs R.A."/>
            <person name="Richards S."/>
        </authorList>
    </citation>
    <scope>NUCLEOTIDE SEQUENCE</scope>
    <source>
        <strain evidence="4">HAZT.00-mixed</strain>
        <tissue evidence="4">Whole organism</tissue>
    </source>
</reference>
<accession>A0A6A0GXA0</accession>
<feature type="signal peptide" evidence="2">
    <location>
        <begin position="1"/>
        <end position="28"/>
    </location>
</feature>
<dbReference type="InterPro" id="IPR036179">
    <property type="entry name" value="Ig-like_dom_sf"/>
</dbReference>
<organism evidence="4">
    <name type="scientific">Hyalella azteca</name>
    <name type="common">Amphipod</name>
    <dbReference type="NCBI Taxonomy" id="294128"/>
    <lineage>
        <taxon>Eukaryota</taxon>
        <taxon>Metazoa</taxon>
        <taxon>Ecdysozoa</taxon>
        <taxon>Arthropoda</taxon>
        <taxon>Crustacea</taxon>
        <taxon>Multicrustacea</taxon>
        <taxon>Malacostraca</taxon>
        <taxon>Eumalacostraca</taxon>
        <taxon>Peracarida</taxon>
        <taxon>Amphipoda</taxon>
        <taxon>Senticaudata</taxon>
        <taxon>Talitrida</taxon>
        <taxon>Talitroidea</taxon>
        <taxon>Hyalellidae</taxon>
        <taxon>Hyalella</taxon>
    </lineage>
</organism>
<dbReference type="InterPro" id="IPR003599">
    <property type="entry name" value="Ig_sub"/>
</dbReference>
<dbReference type="PROSITE" id="PS50835">
    <property type="entry name" value="IG_LIKE"/>
    <property type="match status" value="1"/>
</dbReference>
<reference evidence="4" key="2">
    <citation type="journal article" date="2018" name="Environ. Sci. Technol.">
        <title>The Toxicogenome of Hyalella azteca: A Model for Sediment Ecotoxicology and Evolutionary Toxicology.</title>
        <authorList>
            <person name="Poynton H.C."/>
            <person name="Hasenbein S."/>
            <person name="Benoit J.B."/>
            <person name="Sepulveda M.S."/>
            <person name="Poelchau M.F."/>
            <person name="Hughes D.S.T."/>
            <person name="Murali S.C."/>
            <person name="Chen S."/>
            <person name="Glastad K.M."/>
            <person name="Goodisman M.A.D."/>
            <person name="Werren J.H."/>
            <person name="Vineis J.H."/>
            <person name="Bowen J.L."/>
            <person name="Friedrich M."/>
            <person name="Jones J."/>
            <person name="Robertson H.M."/>
            <person name="Feyereisen R."/>
            <person name="Mechler-Hickson A."/>
            <person name="Mathers N."/>
            <person name="Lee C.E."/>
            <person name="Colbourne J.K."/>
            <person name="Biales A."/>
            <person name="Johnston J.S."/>
            <person name="Wellborn G.A."/>
            <person name="Rosendale A.J."/>
            <person name="Cridge A.G."/>
            <person name="Munoz-Torres M.C."/>
            <person name="Bain P.A."/>
            <person name="Manny A.R."/>
            <person name="Major K.M."/>
            <person name="Lambert F.N."/>
            <person name="Vulpe C.D."/>
            <person name="Tuck P."/>
            <person name="Blalock B.J."/>
            <person name="Lin Y.Y."/>
            <person name="Smith M.E."/>
            <person name="Ochoa-Acuna H."/>
            <person name="Chen M.M."/>
            <person name="Childers C.P."/>
            <person name="Qu J."/>
            <person name="Dugan S."/>
            <person name="Lee S.L."/>
            <person name="Chao H."/>
            <person name="Dinh H."/>
            <person name="Han Y."/>
            <person name="Doddapaneni H."/>
            <person name="Worley K.C."/>
            <person name="Muzny D.M."/>
            <person name="Gibbs R.A."/>
            <person name="Richards S."/>
        </authorList>
    </citation>
    <scope>NUCLEOTIDE SEQUENCE</scope>
    <source>
        <strain evidence="4">HAZT.00-mixed</strain>
        <tissue evidence="4">Whole organism</tissue>
    </source>
</reference>
<keyword evidence="1" id="KW-0393">Immunoglobulin domain</keyword>
<proteinExistence type="predicted"/>